<dbReference type="InterPro" id="IPR038731">
    <property type="entry name" value="RgtA/B/C-like"/>
</dbReference>
<protein>
    <recommendedName>
        <fullName evidence="2">Glycosyltransferase RgtA/B/C/D-like domain-containing protein</fullName>
    </recommendedName>
</protein>
<gene>
    <name evidence="3" type="ORF">METUNv1_03091</name>
</gene>
<keyword evidence="4" id="KW-1185">Reference proteome</keyword>
<keyword evidence="1" id="KW-0812">Transmembrane</keyword>
<evidence type="ECO:0000313" key="4">
    <source>
        <dbReference type="Proteomes" id="UP000005019"/>
    </source>
</evidence>
<dbReference type="Pfam" id="PF13231">
    <property type="entry name" value="PMT_2"/>
    <property type="match status" value="1"/>
</dbReference>
<evidence type="ECO:0000313" key="3">
    <source>
        <dbReference type="EMBL" id="EGK70866.1"/>
    </source>
</evidence>
<proteinExistence type="predicted"/>
<feature type="transmembrane region" description="Helical" evidence="1">
    <location>
        <begin position="237"/>
        <end position="255"/>
    </location>
</feature>
<dbReference type="EMBL" id="AFHG01000053">
    <property type="protein sequence ID" value="EGK70866.1"/>
    <property type="molecule type" value="Genomic_DNA"/>
</dbReference>
<evidence type="ECO:0000259" key="2">
    <source>
        <dbReference type="Pfam" id="PF13231"/>
    </source>
</evidence>
<comment type="caution">
    <text evidence="3">The sequence shown here is derived from an EMBL/GenBank/DDBJ whole genome shotgun (WGS) entry which is preliminary data.</text>
</comment>
<dbReference type="eggNOG" id="COG1807">
    <property type="taxonomic scope" value="Bacteria"/>
</dbReference>
<evidence type="ECO:0000256" key="1">
    <source>
        <dbReference type="SAM" id="Phobius"/>
    </source>
</evidence>
<dbReference type="RefSeq" id="WP_008063250.1">
    <property type="nucleotide sequence ID" value="NZ_AFHG01000053.1"/>
</dbReference>
<organism evidence="3 4">
    <name type="scientific">Methyloversatilis universalis (strain ATCC BAA-1314 / DSM 25237 / JCM 13912 / CCUG 52030 / FAM5)</name>
    <dbReference type="NCBI Taxonomy" id="1000565"/>
    <lineage>
        <taxon>Bacteria</taxon>
        <taxon>Pseudomonadati</taxon>
        <taxon>Pseudomonadota</taxon>
        <taxon>Betaproteobacteria</taxon>
        <taxon>Nitrosomonadales</taxon>
        <taxon>Sterolibacteriaceae</taxon>
        <taxon>Methyloversatilis</taxon>
    </lineage>
</organism>
<feature type="transmembrane region" description="Helical" evidence="1">
    <location>
        <begin position="261"/>
        <end position="276"/>
    </location>
</feature>
<keyword evidence="1" id="KW-1133">Transmembrane helix</keyword>
<dbReference type="OrthoDB" id="9153955at2"/>
<feature type="transmembrane region" description="Helical" evidence="1">
    <location>
        <begin position="288"/>
        <end position="306"/>
    </location>
</feature>
<dbReference type="STRING" id="1000565.METUNv1_03091"/>
<feature type="transmembrane region" description="Helical" evidence="1">
    <location>
        <begin position="191"/>
        <end position="217"/>
    </location>
</feature>
<accession>F5RFL0</accession>
<feature type="domain" description="Glycosyltransferase RgtA/B/C/D-like" evidence="2">
    <location>
        <begin position="52"/>
        <end position="155"/>
    </location>
</feature>
<sequence>MITSAIKGPFALLVVYFGAQVCARVFASPGLELHEAEQALWTQDLALGSGTQPPLYTWVQWLVFKLFGVSIFSLSLLKNTLLASTYGFVWLAARRWLPPSLAVLAAASLLLIPQIGWESQRDLTHSVLAAAVAAATLYVLIRLIERPTPRLYLLLIPHGLWLLDHWDLASTRTMEKLGQTPLGGYGIVRGISSLVSATGATVGVLCLIYMLLFGWSVWKRHEGDHYDRQICSFWQQYFRALTALLLALVLFFGVMHFKGRWLQPLLFAVPFAFFCCRKKLVGHARLRWLKVVLSVLAALYLAVAAFRPSPEWMAGST</sequence>
<dbReference type="AlphaFoldDB" id="F5RFL0"/>
<feature type="transmembrane region" description="Helical" evidence="1">
    <location>
        <begin position="151"/>
        <end position="171"/>
    </location>
</feature>
<feature type="transmembrane region" description="Helical" evidence="1">
    <location>
        <begin position="123"/>
        <end position="144"/>
    </location>
</feature>
<feature type="transmembrane region" description="Helical" evidence="1">
    <location>
        <begin position="97"/>
        <end position="117"/>
    </location>
</feature>
<keyword evidence="1" id="KW-0472">Membrane</keyword>
<reference evidence="3 4" key="1">
    <citation type="journal article" date="2011" name="J. Bacteriol.">
        <title>Genome sequence of Methyloversatilis universalis FAM5T, a methylotrophic representative of the order Rhodocyclales.</title>
        <authorList>
            <person name="Kittichotirat W."/>
            <person name="Good N.M."/>
            <person name="Hall R."/>
            <person name="Bringel F."/>
            <person name="Lajus A."/>
            <person name="Medigue C."/>
            <person name="Smalley N.E."/>
            <person name="Beck D."/>
            <person name="Bumgarner R."/>
            <person name="Vuilleumier S."/>
            <person name="Kalyuzhnaya M.G."/>
        </authorList>
    </citation>
    <scope>NUCLEOTIDE SEQUENCE [LARGE SCALE GENOMIC DNA]</scope>
    <source>
        <strain evidence="4">ATCC BAA-1314 / JCM 13912 / FAM5</strain>
    </source>
</reference>
<name>F5RFL0_METUF</name>
<dbReference type="Proteomes" id="UP000005019">
    <property type="component" value="Unassembled WGS sequence"/>
</dbReference>
<feature type="transmembrane region" description="Helical" evidence="1">
    <location>
        <begin position="58"/>
        <end position="77"/>
    </location>
</feature>